<reference evidence="3" key="1">
    <citation type="submission" date="2016-10" db="EMBL/GenBank/DDBJ databases">
        <title>CRISPR-Cas defence system in Roseofilum reptotaenium: evidence of a bacteriophage-cyanobacterium arms race in the coral black band disease.</title>
        <authorList>
            <person name="Buerger P."/>
            <person name="Wood-Charlson E.M."/>
            <person name="Weynberg K.D."/>
            <person name="Willis B."/>
            <person name="Van Oppen M.J."/>
        </authorList>
    </citation>
    <scope>NUCLEOTIDE SEQUENCE [LARGE SCALE GENOMIC DNA]</scope>
    <source>
        <strain evidence="3">AO1-A</strain>
    </source>
</reference>
<dbReference type="Pfam" id="PF01070">
    <property type="entry name" value="FMN_dh"/>
    <property type="match status" value="1"/>
</dbReference>
<dbReference type="InterPro" id="IPR000262">
    <property type="entry name" value="FMN-dep_DH"/>
</dbReference>
<evidence type="ECO:0000313" key="3">
    <source>
        <dbReference type="EMBL" id="OJJ26480.1"/>
    </source>
</evidence>
<feature type="domain" description="FMN-dependent dehydrogenase" evidence="2">
    <location>
        <begin position="12"/>
        <end position="65"/>
    </location>
</feature>
<sequence>MVGGKAFAYQHGRERLFHHEGERAIARADAKYSTMFRGSSLVTITVEEIAEIANTPKMFQFYFNKVLSCHNYEQ</sequence>
<organism evidence="3 4">
    <name type="scientific">Roseofilum reptotaenium AO1-A</name>
    <dbReference type="NCBI Taxonomy" id="1925591"/>
    <lineage>
        <taxon>Bacteria</taxon>
        <taxon>Bacillati</taxon>
        <taxon>Cyanobacteriota</taxon>
        <taxon>Cyanophyceae</taxon>
        <taxon>Desertifilales</taxon>
        <taxon>Desertifilaceae</taxon>
        <taxon>Roseofilum</taxon>
    </lineage>
</organism>
<comment type="cofactor">
    <cofactor evidence="1">
        <name>FMN</name>
        <dbReference type="ChEBI" id="CHEBI:58210"/>
    </cofactor>
</comment>
<dbReference type="GO" id="GO:0016491">
    <property type="term" value="F:oxidoreductase activity"/>
    <property type="evidence" value="ECO:0007669"/>
    <property type="project" value="InterPro"/>
</dbReference>
<name>A0A1L9QUX4_9CYAN</name>
<comment type="caution">
    <text evidence="3">The sequence shown here is derived from an EMBL/GenBank/DDBJ whole genome shotgun (WGS) entry which is preliminary data.</text>
</comment>
<dbReference type="EMBL" id="MLAW01000007">
    <property type="protein sequence ID" value="OJJ26480.1"/>
    <property type="molecule type" value="Genomic_DNA"/>
</dbReference>
<accession>A0A1L9QUX4</accession>
<proteinExistence type="predicted"/>
<dbReference type="Proteomes" id="UP000183940">
    <property type="component" value="Unassembled WGS sequence"/>
</dbReference>
<dbReference type="STRING" id="1925591.BI308_06430"/>
<evidence type="ECO:0000256" key="1">
    <source>
        <dbReference type="ARBA" id="ARBA00001917"/>
    </source>
</evidence>
<dbReference type="AlphaFoldDB" id="A0A1L9QUX4"/>
<gene>
    <name evidence="3" type="ORF">BI308_06430</name>
</gene>
<dbReference type="Gene3D" id="3.20.20.70">
    <property type="entry name" value="Aldolase class I"/>
    <property type="match status" value="1"/>
</dbReference>
<evidence type="ECO:0000313" key="4">
    <source>
        <dbReference type="Proteomes" id="UP000183940"/>
    </source>
</evidence>
<dbReference type="InterPro" id="IPR013785">
    <property type="entry name" value="Aldolase_TIM"/>
</dbReference>
<keyword evidence="4" id="KW-1185">Reference proteome</keyword>
<evidence type="ECO:0000259" key="2">
    <source>
        <dbReference type="Pfam" id="PF01070"/>
    </source>
</evidence>
<protein>
    <recommendedName>
        <fullName evidence="2">FMN-dependent dehydrogenase domain-containing protein</fullName>
    </recommendedName>
</protein>